<accession>A0A6J1UGW4</accession>
<dbReference type="AlphaFoldDB" id="A0A6J1UGW4"/>
<dbReference type="Proteomes" id="UP000504612">
    <property type="component" value="Unplaced"/>
</dbReference>
<feature type="compositionally biased region" description="Polar residues" evidence="1">
    <location>
        <begin position="1"/>
        <end position="12"/>
    </location>
</feature>
<keyword evidence="2" id="KW-1185">Reference proteome</keyword>
<sequence>MKLNFKNTRSSGKQVQKKKEEEEGLAKCGKVKEDTHILLFTLKTIGEVICKSLPLRQAFRRGIRRLDSGKGVREWRCSFRPKEGSVAVLNPRPRRTVPGGEFRADHVGNDTVRGRNVPSFSCSKHSGDAPNVAAAAPNEMVAAPNAVAMFQMQQQQLQTRCLERWRRSKRKRTLQEEAAAAGAKGLAMQNAPPSPRLTSTLPPPSCPRMQQGE</sequence>
<proteinExistence type="predicted"/>
<reference evidence="3" key="1">
    <citation type="submission" date="2025-08" db="UniProtKB">
        <authorList>
            <consortium name="RefSeq"/>
        </authorList>
    </citation>
    <scope>IDENTIFICATION</scope>
</reference>
<feature type="region of interest" description="Disordered" evidence="1">
    <location>
        <begin position="1"/>
        <end position="23"/>
    </location>
</feature>
<evidence type="ECO:0000313" key="2">
    <source>
        <dbReference type="Proteomes" id="UP000504612"/>
    </source>
</evidence>
<dbReference type="GeneID" id="113416483"/>
<feature type="compositionally biased region" description="Low complexity" evidence="1">
    <location>
        <begin position="176"/>
        <end position="200"/>
    </location>
</feature>
<evidence type="ECO:0000313" key="3">
    <source>
        <dbReference type="RefSeq" id="XP_026530152.1"/>
    </source>
</evidence>
<dbReference type="RefSeq" id="XP_026530152.1">
    <property type="nucleotide sequence ID" value="XM_026674367.1"/>
</dbReference>
<dbReference type="KEGG" id="nss:113416483"/>
<organism evidence="2 3">
    <name type="scientific">Notechis scutatus</name>
    <name type="common">mainland tiger snake</name>
    <dbReference type="NCBI Taxonomy" id="8663"/>
    <lineage>
        <taxon>Eukaryota</taxon>
        <taxon>Metazoa</taxon>
        <taxon>Chordata</taxon>
        <taxon>Craniata</taxon>
        <taxon>Vertebrata</taxon>
        <taxon>Euteleostomi</taxon>
        <taxon>Lepidosauria</taxon>
        <taxon>Squamata</taxon>
        <taxon>Bifurcata</taxon>
        <taxon>Unidentata</taxon>
        <taxon>Episquamata</taxon>
        <taxon>Toxicofera</taxon>
        <taxon>Serpentes</taxon>
        <taxon>Colubroidea</taxon>
        <taxon>Elapidae</taxon>
        <taxon>Hydrophiinae</taxon>
        <taxon>Notechis</taxon>
    </lineage>
</organism>
<name>A0A6J1UGW4_9SAUR</name>
<feature type="region of interest" description="Disordered" evidence="1">
    <location>
        <begin position="170"/>
        <end position="213"/>
    </location>
</feature>
<protein>
    <submittedName>
        <fullName evidence="3">Uncharacterized protein LOC113416483</fullName>
    </submittedName>
</protein>
<evidence type="ECO:0000256" key="1">
    <source>
        <dbReference type="SAM" id="MobiDB-lite"/>
    </source>
</evidence>
<gene>
    <name evidence="3" type="primary">LOC113416483</name>
</gene>